<feature type="short sequence motif" description="DGA/G" evidence="4">
    <location>
        <begin position="167"/>
        <end position="169"/>
    </location>
</feature>
<dbReference type="SUPFAM" id="SSF52151">
    <property type="entry name" value="FabD/lysophospholipase-like"/>
    <property type="match status" value="1"/>
</dbReference>
<keyword evidence="2 4" id="KW-0442">Lipid degradation</keyword>
<sequence length="277" mass="30035">MATPRIGIALGGGGARGMTHIPVLEAFDDLGIRPHAIAGSSIGALIGAAYAGGLSGREIREIAVETFRDRNAVVSRLWRLRPRRFSDLVGGSLVQFDPLKVVSLFAGDRLVHDFEDLKIPLVVLATDFYGCTEIDIRSGPLLPAIAASIAIPVVFRPVRLHGRVLIDGGVANPLPFDALPPECDVLVAVDVVGGPVKRADRHLPTTLDSLFGASQILMRSITAEKLKKRSPDILVRPDVDDIRVLDFLKTRHVLDTAEPLREKVKRLLDRHLGETPL</sequence>
<keyword evidence="7" id="KW-1185">Reference proteome</keyword>
<evidence type="ECO:0000256" key="3">
    <source>
        <dbReference type="ARBA" id="ARBA00023098"/>
    </source>
</evidence>
<organism evidence="6 7">
    <name type="scientific">Polymorphum gilvum (strain LMG 25793 / CGMCC 1.9160 / SL003B-26A1)</name>
    <dbReference type="NCBI Taxonomy" id="991905"/>
    <lineage>
        <taxon>Bacteria</taxon>
        <taxon>Pseudomonadati</taxon>
        <taxon>Pseudomonadota</taxon>
        <taxon>Alphaproteobacteria</taxon>
        <taxon>Rhodobacterales</taxon>
        <taxon>Paracoccaceae</taxon>
        <taxon>Polymorphum</taxon>
    </lineage>
</organism>
<feature type="active site" description="Nucleophile" evidence="4">
    <location>
        <position position="41"/>
    </location>
</feature>
<dbReference type="OrthoDB" id="5290098at2"/>
<evidence type="ECO:0000313" key="6">
    <source>
        <dbReference type="EMBL" id="ADZ71846.1"/>
    </source>
</evidence>
<dbReference type="KEGG" id="pgv:SL003B_3424"/>
<proteinExistence type="predicted"/>
<dbReference type="GO" id="GO:0016042">
    <property type="term" value="P:lipid catabolic process"/>
    <property type="evidence" value="ECO:0007669"/>
    <property type="project" value="UniProtKB-UniRule"/>
</dbReference>
<dbReference type="Pfam" id="PF01734">
    <property type="entry name" value="Patatin"/>
    <property type="match status" value="1"/>
</dbReference>
<dbReference type="AlphaFoldDB" id="F2J011"/>
<keyword evidence="1 4" id="KW-0378">Hydrolase</keyword>
<feature type="short sequence motif" description="GXGXXG" evidence="4">
    <location>
        <begin position="12"/>
        <end position="17"/>
    </location>
</feature>
<evidence type="ECO:0000313" key="7">
    <source>
        <dbReference type="Proteomes" id="UP000008130"/>
    </source>
</evidence>
<reference evidence="6 7" key="1">
    <citation type="journal article" date="2011" name="J. Bacteriol.">
        <title>Complete genome sequence of Polymorphum gilvum SL003B-26A1T, a crude oil-degrading bacterium from oil-polluted saline soil.</title>
        <authorList>
            <person name="Li S.G."/>
            <person name="Tang Y.Q."/>
            <person name="Nie Y."/>
            <person name="Cai M."/>
            <person name="Wu X.L."/>
        </authorList>
    </citation>
    <scope>NUCLEOTIDE SEQUENCE [LARGE SCALE GENOMIC DNA]</scope>
    <source>
        <strain evidence="7">LMG 25793 / CGMCC 1.9160 / SL003B-26A1</strain>
    </source>
</reference>
<dbReference type="Proteomes" id="UP000008130">
    <property type="component" value="Chromosome"/>
</dbReference>
<dbReference type="PATRIC" id="fig|991905.3.peg.3533"/>
<dbReference type="PANTHER" id="PTHR14226:SF76">
    <property type="entry name" value="NTE FAMILY PROTEIN RSSA"/>
    <property type="match status" value="1"/>
</dbReference>
<evidence type="ECO:0000256" key="4">
    <source>
        <dbReference type="PROSITE-ProRule" id="PRU01161"/>
    </source>
</evidence>
<dbReference type="HOGENOM" id="CLU_047251_0_2_5"/>
<evidence type="ECO:0000259" key="5">
    <source>
        <dbReference type="PROSITE" id="PS51635"/>
    </source>
</evidence>
<dbReference type="eggNOG" id="COG1752">
    <property type="taxonomic scope" value="Bacteria"/>
</dbReference>
<feature type="active site" description="Proton acceptor" evidence="4">
    <location>
        <position position="167"/>
    </location>
</feature>
<feature type="domain" description="PNPLA" evidence="5">
    <location>
        <begin position="8"/>
        <end position="180"/>
    </location>
</feature>
<dbReference type="STRING" id="991905.SL003B_3424"/>
<evidence type="ECO:0000256" key="2">
    <source>
        <dbReference type="ARBA" id="ARBA00022963"/>
    </source>
</evidence>
<dbReference type="Gene3D" id="3.40.1090.10">
    <property type="entry name" value="Cytosolic phospholipase A2 catalytic domain"/>
    <property type="match status" value="2"/>
</dbReference>
<protein>
    <submittedName>
        <fullName evidence="6">Phospholipase, patatin family</fullName>
    </submittedName>
</protein>
<evidence type="ECO:0000256" key="1">
    <source>
        <dbReference type="ARBA" id="ARBA00022801"/>
    </source>
</evidence>
<feature type="short sequence motif" description="GXSXG" evidence="4">
    <location>
        <begin position="39"/>
        <end position="43"/>
    </location>
</feature>
<dbReference type="PROSITE" id="PS51635">
    <property type="entry name" value="PNPLA"/>
    <property type="match status" value="1"/>
</dbReference>
<dbReference type="InterPro" id="IPR016035">
    <property type="entry name" value="Acyl_Trfase/lysoPLipase"/>
</dbReference>
<dbReference type="GO" id="GO:0016787">
    <property type="term" value="F:hydrolase activity"/>
    <property type="evidence" value="ECO:0007669"/>
    <property type="project" value="UniProtKB-UniRule"/>
</dbReference>
<name>F2J011_POLGS</name>
<keyword evidence="3 4" id="KW-0443">Lipid metabolism</keyword>
<dbReference type="RefSeq" id="WP_013654155.1">
    <property type="nucleotide sequence ID" value="NC_015259.1"/>
</dbReference>
<dbReference type="InterPro" id="IPR002641">
    <property type="entry name" value="PNPLA_dom"/>
</dbReference>
<dbReference type="PANTHER" id="PTHR14226">
    <property type="entry name" value="NEUROPATHY TARGET ESTERASE/SWISS CHEESE D.MELANOGASTER"/>
    <property type="match status" value="1"/>
</dbReference>
<gene>
    <name evidence="6" type="ordered locus">SL003B_3424</name>
</gene>
<accession>F2J011</accession>
<dbReference type="EMBL" id="CP002568">
    <property type="protein sequence ID" value="ADZ71846.1"/>
    <property type="molecule type" value="Genomic_DNA"/>
</dbReference>
<dbReference type="InterPro" id="IPR050301">
    <property type="entry name" value="NTE"/>
</dbReference>